<reference evidence="1 2" key="1">
    <citation type="journal article" date="2010" name="J. Bacteriol.">
        <title>Genome sequence of Lentisphaera araneosa HTCC2155T, the type species of the order Lentisphaerales in the phylum Lentisphaerae.</title>
        <authorList>
            <person name="Thrash J.C."/>
            <person name="Cho J.C."/>
            <person name="Vergin K.L."/>
            <person name="Morris R.M."/>
            <person name="Giovannoni S.J."/>
        </authorList>
    </citation>
    <scope>NUCLEOTIDE SEQUENCE [LARGE SCALE GENOMIC DNA]</scope>
    <source>
        <strain evidence="1 2">HTCC2155</strain>
    </source>
</reference>
<evidence type="ECO:0000313" key="2">
    <source>
        <dbReference type="Proteomes" id="UP000004947"/>
    </source>
</evidence>
<protein>
    <submittedName>
        <fullName evidence="1">Uncharacterized protein</fullName>
    </submittedName>
</protein>
<accession>A6DU28</accession>
<dbReference type="RefSeq" id="WP_007281314.1">
    <property type="nucleotide sequence ID" value="NZ_ABCK01000045.1"/>
</dbReference>
<proteinExistence type="predicted"/>
<dbReference type="AlphaFoldDB" id="A6DU28"/>
<gene>
    <name evidence="1" type="ORF">LNTAR_21865</name>
</gene>
<evidence type="ECO:0000313" key="1">
    <source>
        <dbReference type="EMBL" id="EDM24857.1"/>
    </source>
</evidence>
<name>A6DU28_9BACT</name>
<dbReference type="STRING" id="313628.LNTAR_21865"/>
<dbReference type="EMBL" id="ABCK01000045">
    <property type="protein sequence ID" value="EDM24857.1"/>
    <property type="molecule type" value="Genomic_DNA"/>
</dbReference>
<dbReference type="Proteomes" id="UP000004947">
    <property type="component" value="Unassembled WGS sequence"/>
</dbReference>
<comment type="caution">
    <text evidence="1">The sequence shown here is derived from an EMBL/GenBank/DDBJ whole genome shotgun (WGS) entry which is preliminary data.</text>
</comment>
<keyword evidence="2" id="KW-1185">Reference proteome</keyword>
<sequence length="155" mass="18269">MYQYSIDNFHFSFEPCKALSEYFPQQPKYAWHCRLNTQSLNNPKLSKVMDIWIAGSAKAPNQELLLKALEIKNQIKDYIEESCIFDIQWINNIKLYSFYAGIEEIHDFRQDHEWLSGIYLLDENDPDRCVLTETYAFCNYSTLFVQGKACDKILA</sequence>
<organism evidence="1 2">
    <name type="scientific">Lentisphaera araneosa HTCC2155</name>
    <dbReference type="NCBI Taxonomy" id="313628"/>
    <lineage>
        <taxon>Bacteria</taxon>
        <taxon>Pseudomonadati</taxon>
        <taxon>Lentisphaerota</taxon>
        <taxon>Lentisphaeria</taxon>
        <taxon>Lentisphaerales</taxon>
        <taxon>Lentisphaeraceae</taxon>
        <taxon>Lentisphaera</taxon>
    </lineage>
</organism>